<sequence>MAEIKFDIKETFGVISQSPKGWNKELNLISWNGKEPKYDLRDWAPEHDKMGKGITLTIEELKTLKDILNRMEL</sequence>
<dbReference type="Pfam" id="PF02229">
    <property type="entry name" value="PC4"/>
    <property type="match status" value="1"/>
</dbReference>
<reference evidence="2 3" key="1">
    <citation type="submission" date="2021-03" db="EMBL/GenBank/DDBJ databases">
        <title>Identification of novel Bacillus strains.</title>
        <authorList>
            <person name="Xiao Z."/>
            <person name="Li Y."/>
            <person name="Shen J."/>
        </authorList>
    </citation>
    <scope>NUCLEOTIDE SEQUENCE [LARGE SCALE GENOMIC DNA]</scope>
    <source>
        <strain evidence="2 3">SY8</strain>
    </source>
</reference>
<dbReference type="Gene3D" id="2.30.31.70">
    <property type="match status" value="1"/>
</dbReference>
<feature type="domain" description="Transcriptional coactivator p15 (PC4) C-terminal" evidence="1">
    <location>
        <begin position="19"/>
        <end position="67"/>
    </location>
</feature>
<dbReference type="Proteomes" id="UP000677611">
    <property type="component" value="Unassembled WGS sequence"/>
</dbReference>
<dbReference type="InterPro" id="IPR017154">
    <property type="entry name" value="PC4-like"/>
</dbReference>
<dbReference type="PIRSF" id="PIRSF037246">
    <property type="entry name" value="UCP037246"/>
    <property type="match status" value="1"/>
</dbReference>
<evidence type="ECO:0000313" key="3">
    <source>
        <dbReference type="Proteomes" id="UP000677611"/>
    </source>
</evidence>
<dbReference type="InterPro" id="IPR003173">
    <property type="entry name" value="PC4_C"/>
</dbReference>
<gene>
    <name evidence="2" type="ORF">J4P90_20395</name>
</gene>
<comment type="caution">
    <text evidence="2">The sequence shown here is derived from an EMBL/GenBank/DDBJ whole genome shotgun (WGS) entry which is preliminary data.</text>
</comment>
<dbReference type="EMBL" id="JAGDQJ010000026">
    <property type="protein sequence ID" value="MBO1627537.1"/>
    <property type="molecule type" value="Genomic_DNA"/>
</dbReference>
<evidence type="ECO:0000259" key="1">
    <source>
        <dbReference type="Pfam" id="PF02229"/>
    </source>
</evidence>
<accession>A0ABS3P2U7</accession>
<name>A0ABS3P2U7_9BACI</name>
<proteinExistence type="predicted"/>
<evidence type="ECO:0000313" key="2">
    <source>
        <dbReference type="EMBL" id="MBO1627537.1"/>
    </source>
</evidence>
<organism evidence="2 3">
    <name type="scientific">Bacillus arachidis</name>
    <dbReference type="NCBI Taxonomy" id="2819290"/>
    <lineage>
        <taxon>Bacteria</taxon>
        <taxon>Bacillati</taxon>
        <taxon>Bacillota</taxon>
        <taxon>Bacilli</taxon>
        <taxon>Bacillales</taxon>
        <taxon>Bacillaceae</taxon>
        <taxon>Bacillus</taxon>
    </lineage>
</organism>
<keyword evidence="3" id="KW-1185">Reference proteome</keyword>
<protein>
    <recommendedName>
        <fullName evidence="1">Transcriptional coactivator p15 (PC4) C-terminal domain-containing protein</fullName>
    </recommendedName>
</protein>
<dbReference type="RefSeq" id="WP_026592448.1">
    <property type="nucleotide sequence ID" value="NZ_CP127376.1"/>
</dbReference>